<name>A0A1P8C771_9BILA</name>
<keyword evidence="1" id="KW-0472">Membrane</keyword>
<reference evidence="2" key="1">
    <citation type="journal article" date="2017" name="Sci. Rep.">
        <title>Mitochondrial genome diversity in dagger and needle nematodes (Nematoda: Longidoridae).</title>
        <authorList>
            <person name="Palomares-Rius J.E."/>
            <person name="Cantalapiedra-Navarrete C."/>
            <person name="Archidona-Yuste A."/>
            <person name="Blok V.C."/>
            <person name="Castillo P."/>
        </authorList>
    </citation>
    <scope>NUCLEOTIDE SEQUENCE</scope>
    <source>
        <strain evidence="2">E87</strain>
    </source>
</reference>
<evidence type="ECO:0000313" key="2">
    <source>
        <dbReference type="EMBL" id="AOT84252.1"/>
    </source>
</evidence>
<evidence type="ECO:0000256" key="1">
    <source>
        <dbReference type="SAM" id="Phobius"/>
    </source>
</evidence>
<dbReference type="RefSeq" id="YP_009346441.1">
    <property type="nucleotide sequence ID" value="NC_033868.1"/>
</dbReference>
<organism evidence="2">
    <name type="scientific">Paralongidorus litoralis</name>
    <dbReference type="NCBI Taxonomy" id="474435"/>
    <lineage>
        <taxon>Eukaryota</taxon>
        <taxon>Metazoa</taxon>
        <taxon>Ecdysozoa</taxon>
        <taxon>Nematoda</taxon>
        <taxon>Enoplea</taxon>
        <taxon>Dorylaimia</taxon>
        <taxon>Dorylaimida</taxon>
        <taxon>Dorylaimina</taxon>
        <taxon>Longidoroidea</taxon>
        <taxon>Longidoridae</taxon>
        <taxon>Paralongidorus</taxon>
    </lineage>
</organism>
<keyword evidence="2" id="KW-0496">Mitochondrion</keyword>
<keyword evidence="1" id="KW-1133">Transmembrane helix</keyword>
<protein>
    <submittedName>
        <fullName evidence="2">NADH dehydrogenase subunit 6</fullName>
    </submittedName>
</protein>
<feature type="transmembrane region" description="Helical" evidence="1">
    <location>
        <begin position="112"/>
        <end position="133"/>
    </location>
</feature>
<keyword evidence="1" id="KW-0812">Transmembrane</keyword>
<feature type="transmembrane region" description="Helical" evidence="1">
    <location>
        <begin position="12"/>
        <end position="35"/>
    </location>
</feature>
<gene>
    <name evidence="2" type="primary">ND6</name>
</gene>
<geneLocation type="mitochondrion" evidence="2"/>
<dbReference type="CTD" id="4541"/>
<proteinExistence type="predicted"/>
<dbReference type="AlphaFoldDB" id="A0A1P8C771"/>
<accession>A0A1P8C771</accession>
<dbReference type="GeneID" id="31080099"/>
<sequence>MVTLSLVSQSGSLVSSMLIIPLSMAAMYMSISLSWSSGFMLFVYVLVFIGGLLVLLVSLTSLLSLEQSFKQPFLLELLISYVMLSALYSEPLTLHETGANMVLFFWFNSQPVLLNTIIMIFTLSLMLITWFILKVKNMSRSL</sequence>
<dbReference type="EMBL" id="KU746819">
    <property type="protein sequence ID" value="AOT84252.1"/>
    <property type="molecule type" value="Genomic_DNA"/>
</dbReference>
<feature type="transmembrane region" description="Helical" evidence="1">
    <location>
        <begin position="41"/>
        <end position="65"/>
    </location>
</feature>